<evidence type="ECO:0000313" key="5">
    <source>
        <dbReference type="Proteomes" id="UP001149165"/>
    </source>
</evidence>
<name>A0A9W9FB75_9EURO</name>
<keyword evidence="3" id="KW-0430">Lectin</keyword>
<sequence length="327" mass="37228">MPSNAQEIYFRTCIGACNSEGHLRVYMQDVLGKVRETMYEREWTNGTEKNVVAEARLDSPIAVAFQKLDHIRMFCLTNDNMMKEVAYDNSKGWYEGDMGKKKFHMAPYSSMAACFLDGANMTLRVYGQKPDNTIQEYGWNSKNCPLPRSKAWAHVVFFLDDNGEWKEMQNLGVAMPGSSITCTSFKTTHMRLRVFFQDDHHVLKEKCWDQERGWYDGHFKTASSDPVPPRASLACTSYMLGNNKIGMSLFYVCSLGLQEMKFDGQWQKGDLKVSCIPGSEVAAVCWGSDKNVQMRLYFQRGEHVSGISEWMWSDGKWKAGKAALPPA</sequence>
<dbReference type="Gene3D" id="2.120.10.70">
    <property type="entry name" value="Fucose-specific lectin"/>
    <property type="match status" value="1"/>
</dbReference>
<organism evidence="4 5">
    <name type="scientific">Penicillium angulare</name>
    <dbReference type="NCBI Taxonomy" id="116970"/>
    <lineage>
        <taxon>Eukaryota</taxon>
        <taxon>Fungi</taxon>
        <taxon>Dikarya</taxon>
        <taxon>Ascomycota</taxon>
        <taxon>Pezizomycotina</taxon>
        <taxon>Eurotiomycetes</taxon>
        <taxon>Eurotiomycetidae</taxon>
        <taxon>Eurotiales</taxon>
        <taxon>Aspergillaceae</taxon>
        <taxon>Penicillium</taxon>
    </lineage>
</organism>
<evidence type="ECO:0000256" key="2">
    <source>
        <dbReference type="ARBA" id="ARBA00015560"/>
    </source>
</evidence>
<gene>
    <name evidence="4" type="ORF">N7456_007723</name>
</gene>
<evidence type="ECO:0000256" key="3">
    <source>
        <dbReference type="ARBA" id="ARBA00022734"/>
    </source>
</evidence>
<dbReference type="Pfam" id="PF07938">
    <property type="entry name" value="Fungal_lectin"/>
    <property type="match status" value="2"/>
</dbReference>
<accession>A0A9W9FB75</accession>
<dbReference type="AlphaFoldDB" id="A0A9W9FB75"/>
<dbReference type="OrthoDB" id="407298at2759"/>
<dbReference type="Proteomes" id="UP001149165">
    <property type="component" value="Unassembled WGS sequence"/>
</dbReference>
<dbReference type="SUPFAM" id="SSF89372">
    <property type="entry name" value="Fucose-specific lectin"/>
    <property type="match status" value="1"/>
</dbReference>
<reference evidence="4" key="1">
    <citation type="submission" date="2022-11" db="EMBL/GenBank/DDBJ databases">
        <authorList>
            <person name="Petersen C."/>
        </authorList>
    </citation>
    <scope>NUCLEOTIDE SEQUENCE</scope>
    <source>
        <strain evidence="4">IBT 30069</strain>
    </source>
</reference>
<protein>
    <recommendedName>
        <fullName evidence="2">Fucose-specific lectin</fullName>
    </recommendedName>
</protein>
<evidence type="ECO:0000256" key="1">
    <source>
        <dbReference type="ARBA" id="ARBA00009042"/>
    </source>
</evidence>
<keyword evidence="5" id="KW-1185">Reference proteome</keyword>
<dbReference type="EMBL" id="JAPQKH010000005">
    <property type="protein sequence ID" value="KAJ5097002.1"/>
    <property type="molecule type" value="Genomic_DNA"/>
</dbReference>
<dbReference type="GO" id="GO:0030246">
    <property type="term" value="F:carbohydrate binding"/>
    <property type="evidence" value="ECO:0007669"/>
    <property type="project" value="UniProtKB-KW"/>
</dbReference>
<dbReference type="InterPro" id="IPR012475">
    <property type="entry name" value="Fungal_lectin"/>
</dbReference>
<proteinExistence type="inferred from homology"/>
<evidence type="ECO:0000313" key="4">
    <source>
        <dbReference type="EMBL" id="KAJ5097002.1"/>
    </source>
</evidence>
<comment type="caution">
    <text evidence="4">The sequence shown here is derived from an EMBL/GenBank/DDBJ whole genome shotgun (WGS) entry which is preliminary data.</text>
</comment>
<reference evidence="4" key="2">
    <citation type="journal article" date="2023" name="IMA Fungus">
        <title>Comparative genomic study of the Penicillium genus elucidates a diverse pangenome and 15 lateral gene transfer events.</title>
        <authorList>
            <person name="Petersen C."/>
            <person name="Sorensen T."/>
            <person name="Nielsen M.R."/>
            <person name="Sondergaard T.E."/>
            <person name="Sorensen J.L."/>
            <person name="Fitzpatrick D.A."/>
            <person name="Frisvad J.C."/>
            <person name="Nielsen K.L."/>
        </authorList>
    </citation>
    <scope>NUCLEOTIDE SEQUENCE</scope>
    <source>
        <strain evidence="4">IBT 30069</strain>
    </source>
</reference>
<comment type="similarity">
    <text evidence="1">Belongs to the fungal fucose-specific lectin family.</text>
</comment>